<accession>A0A9P6F2I7</accession>
<dbReference type="EMBL" id="JAAAXW010000185">
    <property type="protein sequence ID" value="KAF9540860.1"/>
    <property type="molecule type" value="Genomic_DNA"/>
</dbReference>
<name>A0A9P6F2I7_9FUNG</name>
<dbReference type="AlphaFoldDB" id="A0A9P6F2I7"/>
<evidence type="ECO:0000313" key="2">
    <source>
        <dbReference type="Proteomes" id="UP000723463"/>
    </source>
</evidence>
<evidence type="ECO:0000313" key="1">
    <source>
        <dbReference type="EMBL" id="KAF9540860.1"/>
    </source>
</evidence>
<protein>
    <submittedName>
        <fullName evidence="1">Uncharacterized protein</fullName>
    </submittedName>
</protein>
<comment type="caution">
    <text evidence="1">The sequence shown here is derived from an EMBL/GenBank/DDBJ whole genome shotgun (WGS) entry which is preliminary data.</text>
</comment>
<reference evidence="1" key="1">
    <citation type="journal article" date="2020" name="Fungal Divers.">
        <title>Resolving the Mortierellaceae phylogeny through synthesis of multi-gene phylogenetics and phylogenomics.</title>
        <authorList>
            <person name="Vandepol N."/>
            <person name="Liber J."/>
            <person name="Desiro A."/>
            <person name="Na H."/>
            <person name="Kennedy M."/>
            <person name="Barry K."/>
            <person name="Grigoriev I.V."/>
            <person name="Miller A.N."/>
            <person name="O'Donnell K."/>
            <person name="Stajich J.E."/>
            <person name="Bonito G."/>
        </authorList>
    </citation>
    <scope>NUCLEOTIDE SEQUENCE</scope>
    <source>
        <strain evidence="1">NRRL 2591</strain>
    </source>
</reference>
<proteinExistence type="predicted"/>
<gene>
    <name evidence="1" type="ORF">EC957_003666</name>
</gene>
<keyword evidence="2" id="KW-1185">Reference proteome</keyword>
<sequence>MNPTMGPSGKWQWLPTDFDGTFGSGATFSRLPSYKNWYDMSSEGPCLLVSKLILQNQQINGTFEQILKELTATAFKPEAFDFNNNLNHRIKGMTAGVIPWVTQMSALVANKLGCRSPRVSSTGSLCLPRVRAALIITTTRTKTVSMETSLSASEALLRPVRAYKLACLPSPYYLPLSWPKILLLDPSHL</sequence>
<dbReference type="Proteomes" id="UP000723463">
    <property type="component" value="Unassembled WGS sequence"/>
</dbReference>
<organism evidence="1 2">
    <name type="scientific">Mortierella hygrophila</name>
    <dbReference type="NCBI Taxonomy" id="979708"/>
    <lineage>
        <taxon>Eukaryota</taxon>
        <taxon>Fungi</taxon>
        <taxon>Fungi incertae sedis</taxon>
        <taxon>Mucoromycota</taxon>
        <taxon>Mortierellomycotina</taxon>
        <taxon>Mortierellomycetes</taxon>
        <taxon>Mortierellales</taxon>
        <taxon>Mortierellaceae</taxon>
        <taxon>Mortierella</taxon>
    </lineage>
</organism>